<feature type="region of interest" description="Disordered" evidence="1">
    <location>
        <begin position="49"/>
        <end position="271"/>
    </location>
</feature>
<feature type="compositionally biased region" description="Polar residues" evidence="1">
    <location>
        <begin position="99"/>
        <end position="114"/>
    </location>
</feature>
<keyword evidence="3" id="KW-1185">Reference proteome</keyword>
<name>A0ABR2MRK0_9ASPA</name>
<proteinExistence type="predicted"/>
<organism evidence="2 3">
    <name type="scientific">Platanthera guangdongensis</name>
    <dbReference type="NCBI Taxonomy" id="2320717"/>
    <lineage>
        <taxon>Eukaryota</taxon>
        <taxon>Viridiplantae</taxon>
        <taxon>Streptophyta</taxon>
        <taxon>Embryophyta</taxon>
        <taxon>Tracheophyta</taxon>
        <taxon>Spermatophyta</taxon>
        <taxon>Magnoliopsida</taxon>
        <taxon>Liliopsida</taxon>
        <taxon>Asparagales</taxon>
        <taxon>Orchidaceae</taxon>
        <taxon>Orchidoideae</taxon>
        <taxon>Orchideae</taxon>
        <taxon>Orchidinae</taxon>
        <taxon>Platanthera</taxon>
    </lineage>
</organism>
<evidence type="ECO:0000313" key="3">
    <source>
        <dbReference type="Proteomes" id="UP001412067"/>
    </source>
</evidence>
<accession>A0ABR2MRK0</accession>
<feature type="compositionally biased region" description="Low complexity" evidence="1">
    <location>
        <begin position="217"/>
        <end position="244"/>
    </location>
</feature>
<dbReference type="EMBL" id="JBBWWR010000005">
    <property type="protein sequence ID" value="KAK8966096.1"/>
    <property type="molecule type" value="Genomic_DNA"/>
</dbReference>
<evidence type="ECO:0000313" key="2">
    <source>
        <dbReference type="EMBL" id="KAK8966096.1"/>
    </source>
</evidence>
<protein>
    <submittedName>
        <fullName evidence="2">Uncharacterized protein</fullName>
    </submittedName>
</protein>
<sequence>MAEERKGSFLKVHPGTDPVETGGLLGAFFSSLTAKGDPALATPMRTKKIVKRSTRKDPVRPTGEISQSLKLAEKEVRHANISARDAVDAEPLRSEKMVTSDSAPSQKTATSADTTGEHIEADVSSPNAPVQIVDLDEEDRRTEVEDDPPSKSLSTVNPEPVRENQPELGGSAADSAEKAAKRRKRKRDGATIVERPSVKETADNAASSQRVEELSAESDSSASSSDTGSSHSGSASSTGSDSSGSGSGGYSPEVDIVGDSPAPPEKKQRNI</sequence>
<comment type="caution">
    <text evidence="2">The sequence shown here is derived from an EMBL/GenBank/DDBJ whole genome shotgun (WGS) entry which is preliminary data.</text>
</comment>
<reference evidence="2 3" key="1">
    <citation type="journal article" date="2022" name="Nat. Plants">
        <title>Genomes of leafy and leafless Platanthera orchids illuminate the evolution of mycoheterotrophy.</title>
        <authorList>
            <person name="Li M.H."/>
            <person name="Liu K.W."/>
            <person name="Li Z."/>
            <person name="Lu H.C."/>
            <person name="Ye Q.L."/>
            <person name="Zhang D."/>
            <person name="Wang J.Y."/>
            <person name="Li Y.F."/>
            <person name="Zhong Z.M."/>
            <person name="Liu X."/>
            <person name="Yu X."/>
            <person name="Liu D.K."/>
            <person name="Tu X.D."/>
            <person name="Liu B."/>
            <person name="Hao Y."/>
            <person name="Liao X.Y."/>
            <person name="Jiang Y.T."/>
            <person name="Sun W.H."/>
            <person name="Chen J."/>
            <person name="Chen Y.Q."/>
            <person name="Ai Y."/>
            <person name="Zhai J.W."/>
            <person name="Wu S.S."/>
            <person name="Zhou Z."/>
            <person name="Hsiao Y.Y."/>
            <person name="Wu W.L."/>
            <person name="Chen Y.Y."/>
            <person name="Lin Y.F."/>
            <person name="Hsu J.L."/>
            <person name="Li C.Y."/>
            <person name="Wang Z.W."/>
            <person name="Zhao X."/>
            <person name="Zhong W.Y."/>
            <person name="Ma X.K."/>
            <person name="Ma L."/>
            <person name="Huang J."/>
            <person name="Chen G.Z."/>
            <person name="Huang M.Z."/>
            <person name="Huang L."/>
            <person name="Peng D.H."/>
            <person name="Luo Y.B."/>
            <person name="Zou S.Q."/>
            <person name="Chen S.P."/>
            <person name="Lan S."/>
            <person name="Tsai W.C."/>
            <person name="Van de Peer Y."/>
            <person name="Liu Z.J."/>
        </authorList>
    </citation>
    <scope>NUCLEOTIDE SEQUENCE [LARGE SCALE GENOMIC DNA]</scope>
    <source>
        <strain evidence="2">Lor288</strain>
    </source>
</reference>
<gene>
    <name evidence="2" type="ORF">KSP40_PGU001329</name>
</gene>
<feature type="compositionally biased region" description="Basic and acidic residues" evidence="1">
    <location>
        <begin position="85"/>
        <end position="98"/>
    </location>
</feature>
<evidence type="ECO:0000256" key="1">
    <source>
        <dbReference type="SAM" id="MobiDB-lite"/>
    </source>
</evidence>
<dbReference type="Proteomes" id="UP001412067">
    <property type="component" value="Unassembled WGS sequence"/>
</dbReference>